<dbReference type="Pfam" id="PF20973">
    <property type="entry name" value="VUPS"/>
    <property type="match status" value="1"/>
</dbReference>
<dbReference type="Proteomes" id="UP000586722">
    <property type="component" value="Unassembled WGS sequence"/>
</dbReference>
<dbReference type="EC" id="2.7.7.65" evidence="1"/>
<sequence length="426" mass="47330">MAFSNSLLLVAQAALYFGVMITLLHWRRSIGLGVFMCALGVMHFLETYLASVFYVQLPFGIISPGSTVLFTGKLLMILLLYVKEDAATVRQPIHGLLIGNFLIVGLVMLLRNHETVELAAGRAPDIGFVDEMGLLMVWGTVLLYIDSLAIILLYERLGRWLGRHFGLRVLICGAVVLTFDQLGFFLALHWVSGAPVEALVGGWIAKMLAVLLYTLFFLIYLALFPAAEPKGGPRRFRDVFQALTYRERYEDLLRSSHLDFLTKVSHRSQFDTTAKARLAEVLEAGQVASLLIIDIDHFKRVNDTYGHQAGDEVLATVARVLRDNQRSDDHVFRYGGEEFVILSLRMGAEAAQSFADRLRRQIEEVTRDAFLEAVTVSVGIASAPVEADSIDALFEAADRRLYVAKARGRNRVVGALNEAEPVVPAD</sequence>
<accession>A0A7X5F554</accession>
<dbReference type="EMBL" id="JAABLQ010000001">
    <property type="protein sequence ID" value="NBN78985.1"/>
    <property type="molecule type" value="Genomic_DNA"/>
</dbReference>
<dbReference type="Pfam" id="PF00990">
    <property type="entry name" value="GGDEF"/>
    <property type="match status" value="1"/>
</dbReference>
<comment type="catalytic activity">
    <reaction evidence="2">
        <text>2 GTP = 3',3'-c-di-GMP + 2 diphosphate</text>
        <dbReference type="Rhea" id="RHEA:24898"/>
        <dbReference type="ChEBI" id="CHEBI:33019"/>
        <dbReference type="ChEBI" id="CHEBI:37565"/>
        <dbReference type="ChEBI" id="CHEBI:58805"/>
        <dbReference type="EC" id="2.7.7.65"/>
    </reaction>
</comment>
<feature type="transmembrane region" description="Helical" evidence="3">
    <location>
        <begin position="93"/>
        <end position="112"/>
    </location>
</feature>
<dbReference type="NCBIfam" id="TIGR00254">
    <property type="entry name" value="GGDEF"/>
    <property type="match status" value="1"/>
</dbReference>
<dbReference type="InterPro" id="IPR043128">
    <property type="entry name" value="Rev_trsase/Diguanyl_cyclase"/>
</dbReference>
<dbReference type="Gene3D" id="3.30.70.270">
    <property type="match status" value="1"/>
</dbReference>
<proteinExistence type="predicted"/>
<dbReference type="GO" id="GO:0043709">
    <property type="term" value="P:cell adhesion involved in single-species biofilm formation"/>
    <property type="evidence" value="ECO:0007669"/>
    <property type="project" value="TreeGrafter"/>
</dbReference>
<reference evidence="5 6" key="1">
    <citation type="submission" date="2020-01" db="EMBL/GenBank/DDBJ databases">
        <authorList>
            <person name="Peng S.Y."/>
            <person name="Li J."/>
            <person name="Wang M."/>
            <person name="Wang L."/>
            <person name="Wang C.Q."/>
            <person name="Wang J.R."/>
        </authorList>
    </citation>
    <scope>NUCLEOTIDE SEQUENCE [LARGE SCALE GENOMIC DNA]</scope>
    <source>
        <strain evidence="5 6">XCT-53</strain>
    </source>
</reference>
<dbReference type="PROSITE" id="PS50887">
    <property type="entry name" value="GGDEF"/>
    <property type="match status" value="1"/>
</dbReference>
<dbReference type="SUPFAM" id="SSF55073">
    <property type="entry name" value="Nucleotide cyclase"/>
    <property type="match status" value="1"/>
</dbReference>
<dbReference type="PANTHER" id="PTHR45138">
    <property type="entry name" value="REGULATORY COMPONENTS OF SENSORY TRANSDUCTION SYSTEM"/>
    <property type="match status" value="1"/>
</dbReference>
<dbReference type="GO" id="GO:0005886">
    <property type="term" value="C:plasma membrane"/>
    <property type="evidence" value="ECO:0007669"/>
    <property type="project" value="TreeGrafter"/>
</dbReference>
<dbReference type="GO" id="GO:1902201">
    <property type="term" value="P:negative regulation of bacterial-type flagellum-dependent cell motility"/>
    <property type="evidence" value="ECO:0007669"/>
    <property type="project" value="TreeGrafter"/>
</dbReference>
<feature type="transmembrane region" description="Helical" evidence="3">
    <location>
        <begin position="203"/>
        <end position="227"/>
    </location>
</feature>
<evidence type="ECO:0000313" key="6">
    <source>
        <dbReference type="Proteomes" id="UP000586722"/>
    </source>
</evidence>
<dbReference type="FunFam" id="3.30.70.270:FF:000001">
    <property type="entry name" value="Diguanylate cyclase domain protein"/>
    <property type="match status" value="1"/>
</dbReference>
<dbReference type="InterPro" id="IPR050469">
    <property type="entry name" value="Diguanylate_Cyclase"/>
</dbReference>
<gene>
    <name evidence="5" type="ORF">GWI72_11970</name>
</gene>
<feature type="transmembrane region" description="Helical" evidence="3">
    <location>
        <begin position="165"/>
        <end position="191"/>
    </location>
</feature>
<comment type="caution">
    <text evidence="5">The sequence shown here is derived from an EMBL/GenBank/DDBJ whole genome shotgun (WGS) entry which is preliminary data.</text>
</comment>
<keyword evidence="3" id="KW-0472">Membrane</keyword>
<protein>
    <recommendedName>
        <fullName evidence="1">diguanylate cyclase</fullName>
        <ecNumber evidence="1">2.7.7.65</ecNumber>
    </recommendedName>
</protein>
<dbReference type="InterPro" id="IPR000160">
    <property type="entry name" value="GGDEF_dom"/>
</dbReference>
<dbReference type="PANTHER" id="PTHR45138:SF9">
    <property type="entry name" value="DIGUANYLATE CYCLASE DGCM-RELATED"/>
    <property type="match status" value="1"/>
</dbReference>
<dbReference type="RefSeq" id="WP_161708760.1">
    <property type="nucleotide sequence ID" value="NZ_JAABLQ010000001.1"/>
</dbReference>
<organism evidence="5 6">
    <name type="scientific">Pannonibacter tanglangensis</name>
    <dbReference type="NCBI Taxonomy" id="2750084"/>
    <lineage>
        <taxon>Bacteria</taxon>
        <taxon>Pseudomonadati</taxon>
        <taxon>Pseudomonadota</taxon>
        <taxon>Alphaproteobacteria</taxon>
        <taxon>Hyphomicrobiales</taxon>
        <taxon>Stappiaceae</taxon>
        <taxon>Pannonibacter</taxon>
    </lineage>
</organism>
<dbReference type="InterPro" id="IPR029787">
    <property type="entry name" value="Nucleotide_cyclase"/>
</dbReference>
<keyword evidence="6" id="KW-1185">Reference proteome</keyword>
<dbReference type="AlphaFoldDB" id="A0A7X5F554"/>
<keyword evidence="3" id="KW-0812">Transmembrane</keyword>
<keyword evidence="3" id="KW-1133">Transmembrane helix</keyword>
<feature type="transmembrane region" description="Helical" evidence="3">
    <location>
        <begin position="132"/>
        <end position="153"/>
    </location>
</feature>
<evidence type="ECO:0000256" key="1">
    <source>
        <dbReference type="ARBA" id="ARBA00012528"/>
    </source>
</evidence>
<feature type="transmembrane region" description="Helical" evidence="3">
    <location>
        <begin position="6"/>
        <end position="26"/>
    </location>
</feature>
<dbReference type="SMART" id="SM00267">
    <property type="entry name" value="GGDEF"/>
    <property type="match status" value="1"/>
</dbReference>
<dbReference type="GO" id="GO:0052621">
    <property type="term" value="F:diguanylate cyclase activity"/>
    <property type="evidence" value="ECO:0007669"/>
    <property type="project" value="UniProtKB-EC"/>
</dbReference>
<evidence type="ECO:0000256" key="2">
    <source>
        <dbReference type="ARBA" id="ARBA00034247"/>
    </source>
</evidence>
<name>A0A7X5F554_9HYPH</name>
<evidence type="ECO:0000256" key="3">
    <source>
        <dbReference type="SAM" id="Phobius"/>
    </source>
</evidence>
<dbReference type="InterPro" id="IPR048533">
    <property type="entry name" value="VUPS"/>
</dbReference>
<evidence type="ECO:0000313" key="5">
    <source>
        <dbReference type="EMBL" id="NBN78985.1"/>
    </source>
</evidence>
<evidence type="ECO:0000259" key="4">
    <source>
        <dbReference type="PROSITE" id="PS50887"/>
    </source>
</evidence>
<dbReference type="CDD" id="cd01949">
    <property type="entry name" value="GGDEF"/>
    <property type="match status" value="1"/>
</dbReference>
<feature type="transmembrane region" description="Helical" evidence="3">
    <location>
        <begin position="61"/>
        <end position="81"/>
    </location>
</feature>
<feature type="transmembrane region" description="Helical" evidence="3">
    <location>
        <begin position="33"/>
        <end position="55"/>
    </location>
</feature>
<feature type="domain" description="GGDEF" evidence="4">
    <location>
        <begin position="286"/>
        <end position="417"/>
    </location>
</feature>